<evidence type="ECO:0000313" key="2">
    <source>
        <dbReference type="EMBL" id="GBG85418.1"/>
    </source>
</evidence>
<feature type="compositionally biased region" description="Acidic residues" evidence="1">
    <location>
        <begin position="135"/>
        <end position="146"/>
    </location>
</feature>
<keyword evidence="3" id="KW-1185">Reference proteome</keyword>
<feature type="region of interest" description="Disordered" evidence="1">
    <location>
        <begin position="83"/>
        <end position="214"/>
    </location>
</feature>
<accession>A0A388LSW5</accession>
<dbReference type="EMBL" id="BFEA01000517">
    <property type="protein sequence ID" value="GBG85418.1"/>
    <property type="molecule type" value="Genomic_DNA"/>
</dbReference>
<dbReference type="AlphaFoldDB" id="A0A388LSW5"/>
<reference evidence="2 3" key="1">
    <citation type="journal article" date="2018" name="Cell">
        <title>The Chara Genome: Secondary Complexity and Implications for Plant Terrestrialization.</title>
        <authorList>
            <person name="Nishiyama T."/>
            <person name="Sakayama H."/>
            <person name="Vries J.D."/>
            <person name="Buschmann H."/>
            <person name="Saint-Marcoux D."/>
            <person name="Ullrich K.K."/>
            <person name="Haas F.B."/>
            <person name="Vanderstraeten L."/>
            <person name="Becker D."/>
            <person name="Lang D."/>
            <person name="Vosolsobe S."/>
            <person name="Rombauts S."/>
            <person name="Wilhelmsson P.K.I."/>
            <person name="Janitza P."/>
            <person name="Kern R."/>
            <person name="Heyl A."/>
            <person name="Rumpler F."/>
            <person name="Villalobos L.I.A.C."/>
            <person name="Clay J.M."/>
            <person name="Skokan R."/>
            <person name="Toyoda A."/>
            <person name="Suzuki Y."/>
            <person name="Kagoshima H."/>
            <person name="Schijlen E."/>
            <person name="Tajeshwar N."/>
            <person name="Catarino B."/>
            <person name="Hetherington A.J."/>
            <person name="Saltykova A."/>
            <person name="Bonnot C."/>
            <person name="Breuninger H."/>
            <person name="Symeonidi A."/>
            <person name="Radhakrishnan G.V."/>
            <person name="Van Nieuwerburgh F."/>
            <person name="Deforce D."/>
            <person name="Chang C."/>
            <person name="Karol K.G."/>
            <person name="Hedrich R."/>
            <person name="Ulvskov P."/>
            <person name="Glockner G."/>
            <person name="Delwiche C.F."/>
            <person name="Petrasek J."/>
            <person name="Van de Peer Y."/>
            <person name="Friml J."/>
            <person name="Beilby M."/>
            <person name="Dolan L."/>
            <person name="Kohara Y."/>
            <person name="Sugano S."/>
            <person name="Fujiyama A."/>
            <person name="Delaux P.-M."/>
            <person name="Quint M."/>
            <person name="TheiBen G."/>
            <person name="Hagemann M."/>
            <person name="Harholt J."/>
            <person name="Dunand C."/>
            <person name="Zachgo S."/>
            <person name="Langdale J."/>
            <person name="Maumus F."/>
            <person name="Straeten D.V.D."/>
            <person name="Gould S.B."/>
            <person name="Rensing S.A."/>
        </authorList>
    </citation>
    <scope>NUCLEOTIDE SEQUENCE [LARGE SCALE GENOMIC DNA]</scope>
    <source>
        <strain evidence="2 3">S276</strain>
    </source>
</reference>
<protein>
    <submittedName>
        <fullName evidence="2">Uncharacterized protein</fullName>
    </submittedName>
</protein>
<proteinExistence type="predicted"/>
<evidence type="ECO:0000313" key="3">
    <source>
        <dbReference type="Proteomes" id="UP000265515"/>
    </source>
</evidence>
<feature type="compositionally biased region" description="Basic and acidic residues" evidence="1">
    <location>
        <begin position="124"/>
        <end position="134"/>
    </location>
</feature>
<comment type="caution">
    <text evidence="2">The sequence shown here is derived from an EMBL/GenBank/DDBJ whole genome shotgun (WGS) entry which is preliminary data.</text>
</comment>
<sequence>METQDMVKGIAGVSNEGISAGVNTTDCAVALAGICAQAADLSTDGDTSDDGAECLVPYENVERTRAGGHFSYDVNWVLGRLQPGTVGGTLLKRGLRRGSRKSITEAVPASPRQRTPQAEEEEEHDRSTPEKSDGAEDEEGGNEGDDSGPSRGQSQDTDDDDNSDDKSASQSAGEDRSATSEGDDSPSPSRTLRGEGKRQARNGSDTEEPVGDRQIVQHVSATGKGLGSLKPRHAACPVIMHPSSNQLGSSDFIHNEIWFSATVTY</sequence>
<gene>
    <name evidence="2" type="ORF">CBR_g40060</name>
</gene>
<organism evidence="2 3">
    <name type="scientific">Chara braunii</name>
    <name type="common">Braun's stonewort</name>
    <dbReference type="NCBI Taxonomy" id="69332"/>
    <lineage>
        <taxon>Eukaryota</taxon>
        <taxon>Viridiplantae</taxon>
        <taxon>Streptophyta</taxon>
        <taxon>Charophyceae</taxon>
        <taxon>Charales</taxon>
        <taxon>Characeae</taxon>
        <taxon>Chara</taxon>
    </lineage>
</organism>
<name>A0A388LSW5_CHABU</name>
<dbReference type="Proteomes" id="UP000265515">
    <property type="component" value="Unassembled WGS sequence"/>
</dbReference>
<dbReference type="Gramene" id="GBG85418">
    <property type="protein sequence ID" value="GBG85418"/>
    <property type="gene ID" value="CBR_g40060"/>
</dbReference>
<evidence type="ECO:0000256" key="1">
    <source>
        <dbReference type="SAM" id="MobiDB-lite"/>
    </source>
</evidence>